<dbReference type="Pfam" id="PF13452">
    <property type="entry name" value="FAS1_DH_region"/>
    <property type="match status" value="1"/>
</dbReference>
<comment type="caution">
    <text evidence="2">The sequence shown here is derived from an EMBL/GenBank/DDBJ whole genome shotgun (WGS) entry which is preliminary data.</text>
</comment>
<dbReference type="PIRSF" id="PIRSF018072">
    <property type="entry name" value="UCP018072"/>
    <property type="match status" value="1"/>
</dbReference>
<sequence>MLREYIGKQSEKIKNYVERGAVRKFAEAIKDLHPLYLDKAYGKQSRYRENIAPPTFPITFDYGTIADLRLPDKGLIHGEQTFRYERPLLVNEEVYCWMEVNNYVEKRGNNEKLGFLFLTKHGENASGKLLFSAKQIIILNEAVRREMLA</sequence>
<dbReference type="InterPro" id="IPR039569">
    <property type="entry name" value="FAS1-like_DH_region"/>
</dbReference>
<dbReference type="CDD" id="cd03441">
    <property type="entry name" value="R_hydratase_like"/>
    <property type="match status" value="1"/>
</dbReference>
<proteinExistence type="predicted"/>
<dbReference type="Proteomes" id="UP000092578">
    <property type="component" value="Unassembled WGS sequence"/>
</dbReference>
<dbReference type="Gene3D" id="3.10.129.10">
    <property type="entry name" value="Hotdog Thioesterase"/>
    <property type="match status" value="1"/>
</dbReference>
<dbReference type="AlphaFoldDB" id="A0A1B9AT85"/>
<name>A0A1B9AT85_9BACI</name>
<dbReference type="InterPro" id="IPR029069">
    <property type="entry name" value="HotDog_dom_sf"/>
</dbReference>
<keyword evidence="3" id="KW-1185">Reference proteome</keyword>
<evidence type="ECO:0000259" key="1">
    <source>
        <dbReference type="Pfam" id="PF13452"/>
    </source>
</evidence>
<gene>
    <name evidence="2" type="ORF">A8F95_07655</name>
</gene>
<accession>A0A1B9AT85</accession>
<organism evidence="2 3">
    <name type="scientific">Pseudobacillus wudalianchiensis</name>
    <dbReference type="NCBI Taxonomy" id="1743143"/>
    <lineage>
        <taxon>Bacteria</taxon>
        <taxon>Bacillati</taxon>
        <taxon>Bacillota</taxon>
        <taxon>Bacilli</taxon>
        <taxon>Bacillales</taxon>
        <taxon>Bacillaceae</taxon>
        <taxon>Pseudobacillus</taxon>
    </lineage>
</organism>
<feature type="domain" description="FAS1-like dehydratase" evidence="1">
    <location>
        <begin position="6"/>
        <end position="130"/>
    </location>
</feature>
<dbReference type="RefSeq" id="WP_065410585.1">
    <property type="nucleotide sequence ID" value="NZ_MAYT01000023.1"/>
</dbReference>
<evidence type="ECO:0000313" key="2">
    <source>
        <dbReference type="EMBL" id="OCA87135.1"/>
    </source>
</evidence>
<protein>
    <submittedName>
        <fullName evidence="2">Dehydratase</fullName>
    </submittedName>
</protein>
<dbReference type="EMBL" id="MAYT01000023">
    <property type="protein sequence ID" value="OCA87135.1"/>
    <property type="molecule type" value="Genomic_DNA"/>
</dbReference>
<dbReference type="SUPFAM" id="SSF54637">
    <property type="entry name" value="Thioesterase/thiol ester dehydrase-isomerase"/>
    <property type="match status" value="1"/>
</dbReference>
<evidence type="ECO:0000313" key="3">
    <source>
        <dbReference type="Proteomes" id="UP000092578"/>
    </source>
</evidence>
<reference evidence="3" key="1">
    <citation type="submission" date="2016-05" db="EMBL/GenBank/DDBJ databases">
        <authorList>
            <person name="Liu B."/>
            <person name="Wang J."/>
            <person name="Zhu Y."/>
            <person name="Liu G."/>
            <person name="Chen Q."/>
            <person name="Chen Z."/>
            <person name="Lan J."/>
            <person name="Che J."/>
            <person name="Ge C."/>
            <person name="Shi H."/>
            <person name="Pan Z."/>
            <person name="Liu X."/>
        </authorList>
    </citation>
    <scope>NUCLEOTIDE SEQUENCE [LARGE SCALE GENOMIC DNA]</scope>
    <source>
        <strain evidence="3">FJAT-27215</strain>
    </source>
</reference>
<dbReference type="InterPro" id="IPR016709">
    <property type="entry name" value="HadA-like"/>
</dbReference>